<dbReference type="PIRSF" id="PIRSF006173">
    <property type="entry name" value="UCP006173"/>
    <property type="match status" value="1"/>
</dbReference>
<protein>
    <recommendedName>
        <fullName evidence="1">UPF0260 protein VZ94_05190</fullName>
    </recommendedName>
</protein>
<dbReference type="PATRIC" id="fig|1632867.3.peg.4370"/>
<gene>
    <name evidence="2" type="ORF">VZ94_05190</name>
</gene>
<dbReference type="HAMAP" id="MF_00676">
    <property type="entry name" value="UPF0260"/>
    <property type="match status" value="1"/>
</dbReference>
<reference evidence="3" key="1">
    <citation type="submission" date="2015-03" db="EMBL/GenBank/DDBJ databases">
        <title>Draft genome sequence of a novel methanotroph (Sn10-6) isolated from flooded ricefield rhizosphere in India.</title>
        <authorList>
            <person name="Pandit P.S."/>
            <person name="Pore S.D."/>
            <person name="Arora P."/>
            <person name="Kapse N.G."/>
            <person name="Dhakephalkar P.K."/>
            <person name="Rahalkar M.C."/>
        </authorList>
    </citation>
    <scope>NUCLEOTIDE SEQUENCE [LARGE SCALE GENOMIC DNA]</scope>
    <source>
        <strain evidence="3">Sn10-6</strain>
    </source>
</reference>
<reference evidence="2 3" key="2">
    <citation type="journal article" date="2016" name="Microb. Ecol.">
        <title>Genome Characteristics of a Novel Type I Methanotroph (Sn10-6) Isolated from a Flooded Indian Rice Field.</title>
        <authorList>
            <person name="Rahalkar M.C."/>
            <person name="Pandit P.S."/>
            <person name="Dhakephalkar P.K."/>
            <person name="Pore S."/>
            <person name="Arora P."/>
            <person name="Kapse N."/>
        </authorList>
    </citation>
    <scope>NUCLEOTIDE SEQUENCE [LARGE SCALE GENOMIC DNA]</scope>
    <source>
        <strain evidence="2 3">Sn10-6</strain>
    </source>
</reference>
<proteinExistence type="inferred from homology"/>
<dbReference type="InterPro" id="IPR008228">
    <property type="entry name" value="UCP006173"/>
</dbReference>
<dbReference type="RefSeq" id="WP_045778428.1">
    <property type="nucleotide sequence ID" value="NZ_LAJX01000045.1"/>
</dbReference>
<dbReference type="EMBL" id="LAJX01000045">
    <property type="protein sequence ID" value="KJV07352.1"/>
    <property type="molecule type" value="Genomic_DNA"/>
</dbReference>
<evidence type="ECO:0000256" key="1">
    <source>
        <dbReference type="HAMAP-Rule" id="MF_00676"/>
    </source>
</evidence>
<dbReference type="OrthoDB" id="9786855at2"/>
<dbReference type="NCBIfam" id="NF003501">
    <property type="entry name" value="PRK05170.1-5"/>
    <property type="match status" value="1"/>
</dbReference>
<dbReference type="NCBIfam" id="NF003507">
    <property type="entry name" value="PRK05170.2-5"/>
    <property type="match status" value="1"/>
</dbReference>
<dbReference type="InterPro" id="IPR005358">
    <property type="entry name" value="Puta_zinc/iron-chelating_dom"/>
</dbReference>
<dbReference type="AlphaFoldDB" id="A0A0F3IKZ9"/>
<evidence type="ECO:0000313" key="2">
    <source>
        <dbReference type="EMBL" id="KJV07352.1"/>
    </source>
</evidence>
<dbReference type="PANTHER" id="PTHR37421:SF1">
    <property type="entry name" value="UPF0260 PROTEIN YCGN"/>
    <property type="match status" value="1"/>
</dbReference>
<keyword evidence="3" id="KW-1185">Reference proteome</keyword>
<name>A0A0F3IKZ9_9GAMM</name>
<comment type="similarity">
    <text evidence="1">Belongs to the UPF0260 family.</text>
</comment>
<dbReference type="PANTHER" id="PTHR37421">
    <property type="entry name" value="UPF0260 PROTEIN YCGN"/>
    <property type="match status" value="1"/>
</dbReference>
<dbReference type="Pfam" id="PF03692">
    <property type="entry name" value="CxxCxxCC"/>
    <property type="match status" value="1"/>
</dbReference>
<organism evidence="2 3">
    <name type="scientific">Methylocucumis oryzae</name>
    <dbReference type="NCBI Taxonomy" id="1632867"/>
    <lineage>
        <taxon>Bacteria</taxon>
        <taxon>Pseudomonadati</taxon>
        <taxon>Pseudomonadota</taxon>
        <taxon>Gammaproteobacteria</taxon>
        <taxon>Methylococcales</taxon>
        <taxon>Methylococcaceae</taxon>
        <taxon>Methylocucumis</taxon>
    </lineage>
</organism>
<dbReference type="Proteomes" id="UP000033684">
    <property type="component" value="Unassembled WGS sequence"/>
</dbReference>
<comment type="caution">
    <text evidence="2">The sequence shown here is derived from an EMBL/GenBank/DDBJ whole genome shotgun (WGS) entry which is preliminary data.</text>
</comment>
<accession>A0A0F3IKZ9</accession>
<sequence length="142" mass="16093">MTFWQTKSLDELSPEEWEALCDGCGRCCLHKLEDEDSGDIALTRVACRLLDITNCRCGNYAQRFQHVPDCLDLRKQKVSELTWLPKTCAYRLIDKGLPLPDWHPLISGNNHAIQSSGVSVASFAVSETDVDDFEDFIIDWLS</sequence>
<evidence type="ECO:0000313" key="3">
    <source>
        <dbReference type="Proteomes" id="UP000033684"/>
    </source>
</evidence>